<gene>
    <name evidence="1" type="ORF">GL50803_004622</name>
</gene>
<dbReference type="RefSeq" id="XP_001710247.1">
    <property type="nucleotide sequence ID" value="XM_001710195.1"/>
</dbReference>
<dbReference type="VEuPathDB" id="GiardiaDB:GL50803_4622"/>
<proteinExistence type="predicted"/>
<dbReference type="HOGENOM" id="CLU_469678_0_0_1"/>
<dbReference type="OMA" id="CSTCISM"/>
<comment type="caution">
    <text evidence="1">The sequence shown here is derived from an EMBL/GenBank/DDBJ whole genome shotgun (WGS) entry which is preliminary data.</text>
</comment>
<dbReference type="GeneID" id="5703176"/>
<dbReference type="AlphaFoldDB" id="A8B3K7"/>
<evidence type="ECO:0000313" key="1">
    <source>
        <dbReference type="EMBL" id="KAE8303183.1"/>
    </source>
</evidence>
<reference evidence="1 2" key="1">
    <citation type="journal article" date="2007" name="Science">
        <title>Genomic minimalism in the early diverging intestinal parasite Giardia lamblia.</title>
        <authorList>
            <person name="Morrison H.G."/>
            <person name="McArthur A.G."/>
            <person name="Gillin F.D."/>
            <person name="Aley S.B."/>
            <person name="Adam R.D."/>
            <person name="Olsen G.J."/>
            <person name="Best A.A."/>
            <person name="Cande W.Z."/>
            <person name="Chen F."/>
            <person name="Cipriano M.J."/>
            <person name="Davids B.J."/>
            <person name="Dawson S.C."/>
            <person name="Elmendorf H.G."/>
            <person name="Hehl A.B."/>
            <person name="Holder M.E."/>
            <person name="Huse S.M."/>
            <person name="Kim U.U."/>
            <person name="Lasek-Nesselquist E."/>
            <person name="Manning G."/>
            <person name="Nigam A."/>
            <person name="Nixon J.E."/>
            <person name="Palm D."/>
            <person name="Passamaneck N.E."/>
            <person name="Prabhu A."/>
            <person name="Reich C.I."/>
            <person name="Reiner D.S."/>
            <person name="Samuelson J."/>
            <person name="Svard S.G."/>
            <person name="Sogin M.L."/>
        </authorList>
    </citation>
    <scope>NUCLEOTIDE SEQUENCE [LARGE SCALE GENOMIC DNA]</scope>
    <source>
        <strain evidence="1 2">WB C6</strain>
    </source>
</reference>
<sequence length="581" mass="65398">MLFLLMLVSLHNYDTEIAYPDDFLKQDLGVCLQSLMNGTAIYGSCLFVLQGFSPNLENPLCASFQGEILLHFLTSNRDQILVMLDSYNDTMLIDFFSWHDDDSHRNLCDVSYKSGVHISVSSATSQLLASRQIMTLKVDSYNYRDCFSNDQTLDILMEKSRVVFLAQLHPSYKCSMIPMSAIIDHHLTLIYLDSSTNKLRKFLQKSIKPTSSILTDALVTFHCEDECTSNYYSLVSSPFVFLYMTFNISLGNKYAILTNRLFGLRTVNYYDCFSNVRVVISTKTISVYISRTISAACPFTKTHDNVPIYSLSPELLIFGFKSPLEPARFVSPVALNLVDGKGVLVYNCSTCISMIHKGKTTLRVAEELFQSSLISDFILAMHLGGGSIDIARYLVNIVELVDWDTASVTVTSFMLMFNASNTILRENSAIGTDCTHIRLIFAPNRKIFQDIFFESIEKENITVLMPLQKQTESLFASMRCLISSSSTTATTSDLCQTIISNLNSQASMVYYQLMNNTRACGKVYPIDEIIISNIFGPNFKLYGIVLGVFFMAITFLFVCLIAVERHNSVSKPQEPQEFSNS</sequence>
<dbReference type="EMBL" id="AACB03000003">
    <property type="protein sequence ID" value="KAE8303183.1"/>
    <property type="molecule type" value="Genomic_DNA"/>
</dbReference>
<protein>
    <submittedName>
        <fullName evidence="1">Uncharacterized protein</fullName>
    </submittedName>
</protein>
<name>A8B3K7_GIAIC</name>
<accession>A8B3K7</accession>
<keyword evidence="2" id="KW-1185">Reference proteome</keyword>
<organism evidence="1 2">
    <name type="scientific">Giardia intestinalis (strain ATCC 50803 / WB clone C6)</name>
    <name type="common">Giardia lamblia</name>
    <dbReference type="NCBI Taxonomy" id="184922"/>
    <lineage>
        <taxon>Eukaryota</taxon>
        <taxon>Metamonada</taxon>
        <taxon>Diplomonadida</taxon>
        <taxon>Hexamitidae</taxon>
        <taxon>Giardiinae</taxon>
        <taxon>Giardia</taxon>
    </lineage>
</organism>
<dbReference type="Proteomes" id="UP000001548">
    <property type="component" value="Unassembled WGS sequence"/>
</dbReference>
<dbReference type="KEGG" id="gla:GL50803_004622"/>
<evidence type="ECO:0000313" key="2">
    <source>
        <dbReference type="Proteomes" id="UP000001548"/>
    </source>
</evidence>